<gene>
    <name evidence="1" type="ORF">PPSIR1_09156</name>
</gene>
<name>A6G760_9BACT</name>
<accession>A6G760</accession>
<reference evidence="1 2" key="1">
    <citation type="submission" date="2007-06" db="EMBL/GenBank/DDBJ databases">
        <authorList>
            <person name="Shimkets L."/>
            <person name="Ferriera S."/>
            <person name="Johnson J."/>
            <person name="Kravitz S."/>
            <person name="Beeson K."/>
            <person name="Sutton G."/>
            <person name="Rogers Y.-H."/>
            <person name="Friedman R."/>
            <person name="Frazier M."/>
            <person name="Venter J.C."/>
        </authorList>
    </citation>
    <scope>NUCLEOTIDE SEQUENCE [LARGE SCALE GENOMIC DNA]</scope>
    <source>
        <strain evidence="1 2">SIR-1</strain>
    </source>
</reference>
<keyword evidence="2" id="KW-1185">Reference proteome</keyword>
<protein>
    <submittedName>
        <fullName evidence="1">Uncharacterized protein</fullName>
    </submittedName>
</protein>
<dbReference type="STRING" id="391625.PPSIR1_09156"/>
<sequence>MPIPDARVLTSTRAIALQSEILVAGPLFPERLDSPVVLPESPITELMPGDRVRVEGVIVDTSAEPLAASEVESLWFQCGSNCYLMGSRLDRSLGDVDCDAVEDYDLDSRCVLGTGDLGFEFDLPPLTQRAANTENMYLFAVFAWGGRRAEDCWEARKALDGSLDGCAFVNHTVELGPRWLLQVHADAEGLETVVPLEHVPFAAFLQAANHPPFLAGISLGVDGSLNSLVAGAEAPELAFPIPVRRGQTLDIVPVLDEDAQLLQTIINTTDPDGLVFVPWPEAVNFRHYTTAGLRTPAAASDSLEVQPALLSLERAELVVEQSAEVGEVLRVVLVVSDARGGDVVRWLAFEVVE</sequence>
<comment type="caution">
    <text evidence="1">The sequence shown here is derived from an EMBL/GenBank/DDBJ whole genome shotgun (WGS) entry which is preliminary data.</text>
</comment>
<evidence type="ECO:0000313" key="2">
    <source>
        <dbReference type="Proteomes" id="UP000005801"/>
    </source>
</evidence>
<organism evidence="1 2">
    <name type="scientific">Plesiocystis pacifica SIR-1</name>
    <dbReference type="NCBI Taxonomy" id="391625"/>
    <lineage>
        <taxon>Bacteria</taxon>
        <taxon>Pseudomonadati</taxon>
        <taxon>Myxococcota</taxon>
        <taxon>Polyangia</taxon>
        <taxon>Nannocystales</taxon>
        <taxon>Nannocystaceae</taxon>
        <taxon>Plesiocystis</taxon>
    </lineage>
</organism>
<proteinExistence type="predicted"/>
<dbReference type="Proteomes" id="UP000005801">
    <property type="component" value="Unassembled WGS sequence"/>
</dbReference>
<dbReference type="EMBL" id="ABCS01000032">
    <property type="protein sequence ID" value="EDM78336.1"/>
    <property type="molecule type" value="Genomic_DNA"/>
</dbReference>
<dbReference type="AlphaFoldDB" id="A6G760"/>
<evidence type="ECO:0000313" key="1">
    <source>
        <dbReference type="EMBL" id="EDM78336.1"/>
    </source>
</evidence>